<name>A0ABQ5ZBR4_9HYPH</name>
<keyword evidence="1" id="KW-0472">Membrane</keyword>
<evidence type="ECO:0000313" key="2">
    <source>
        <dbReference type="EMBL" id="GLR49070.1"/>
    </source>
</evidence>
<protein>
    <submittedName>
        <fullName evidence="2">Uncharacterized protein</fullName>
    </submittedName>
</protein>
<dbReference type="Proteomes" id="UP001156702">
    <property type="component" value="Unassembled WGS sequence"/>
</dbReference>
<proteinExistence type="predicted"/>
<reference evidence="3" key="1">
    <citation type="journal article" date="2019" name="Int. J. Syst. Evol. Microbiol.">
        <title>The Global Catalogue of Microorganisms (GCM) 10K type strain sequencing project: providing services to taxonomists for standard genome sequencing and annotation.</title>
        <authorList>
            <consortium name="The Broad Institute Genomics Platform"/>
            <consortium name="The Broad Institute Genome Sequencing Center for Infectious Disease"/>
            <person name="Wu L."/>
            <person name="Ma J."/>
        </authorList>
    </citation>
    <scope>NUCLEOTIDE SEQUENCE [LARGE SCALE GENOMIC DNA]</scope>
    <source>
        <strain evidence="3">NBRC 102122</strain>
    </source>
</reference>
<keyword evidence="1" id="KW-0812">Transmembrane</keyword>
<organism evidence="2 3">
    <name type="scientific">Shinella yambaruensis</name>
    <dbReference type="NCBI Taxonomy" id="415996"/>
    <lineage>
        <taxon>Bacteria</taxon>
        <taxon>Pseudomonadati</taxon>
        <taxon>Pseudomonadota</taxon>
        <taxon>Alphaproteobacteria</taxon>
        <taxon>Hyphomicrobiales</taxon>
        <taxon>Rhizobiaceae</taxon>
        <taxon>Shinella</taxon>
    </lineage>
</organism>
<comment type="caution">
    <text evidence="2">The sequence shown here is derived from an EMBL/GenBank/DDBJ whole genome shotgun (WGS) entry which is preliminary data.</text>
</comment>
<dbReference type="RefSeq" id="WP_245082289.1">
    <property type="nucleotide sequence ID" value="NZ_BSOP01000003.1"/>
</dbReference>
<dbReference type="EMBL" id="BSOP01000003">
    <property type="protein sequence ID" value="GLR49070.1"/>
    <property type="molecule type" value="Genomic_DNA"/>
</dbReference>
<evidence type="ECO:0000256" key="1">
    <source>
        <dbReference type="SAM" id="Phobius"/>
    </source>
</evidence>
<keyword evidence="3" id="KW-1185">Reference proteome</keyword>
<accession>A0ABQ5ZBR4</accession>
<evidence type="ECO:0000313" key="3">
    <source>
        <dbReference type="Proteomes" id="UP001156702"/>
    </source>
</evidence>
<sequence length="95" mass="10199">MLAGLAWPFLSAIVAAWVFAATVNHYNFGSPHIPIYFHVWHLVMIVAAPAVAVVVLGRKYTFSAGIIVGGALLAFTFFFWVSMLFGYGTSSATGS</sequence>
<feature type="transmembrane region" description="Helical" evidence="1">
    <location>
        <begin position="64"/>
        <end position="87"/>
    </location>
</feature>
<feature type="transmembrane region" description="Helical" evidence="1">
    <location>
        <begin position="36"/>
        <end position="57"/>
    </location>
</feature>
<gene>
    <name evidence="2" type="ORF">GCM10007923_02750</name>
</gene>
<keyword evidence="1" id="KW-1133">Transmembrane helix</keyword>